<evidence type="ECO:0000256" key="3">
    <source>
        <dbReference type="ARBA" id="ARBA00023163"/>
    </source>
</evidence>
<evidence type="ECO:0000259" key="4">
    <source>
        <dbReference type="PROSITE" id="PS01124"/>
    </source>
</evidence>
<dbReference type="RefSeq" id="WP_013216116.1">
    <property type="nucleotide sequence ID" value="NC_014313.1"/>
</dbReference>
<dbReference type="InterPro" id="IPR035418">
    <property type="entry name" value="AraC-bd_2"/>
</dbReference>
<feature type="domain" description="HTH araC/xylS-type" evidence="4">
    <location>
        <begin position="225"/>
        <end position="326"/>
    </location>
</feature>
<dbReference type="PRINTS" id="PR00032">
    <property type="entry name" value="HTHARAC"/>
</dbReference>
<dbReference type="InterPro" id="IPR009057">
    <property type="entry name" value="Homeodomain-like_sf"/>
</dbReference>
<dbReference type="Gene3D" id="1.10.10.60">
    <property type="entry name" value="Homeodomain-like"/>
    <property type="match status" value="1"/>
</dbReference>
<evidence type="ECO:0000256" key="1">
    <source>
        <dbReference type="ARBA" id="ARBA00023015"/>
    </source>
</evidence>
<dbReference type="PROSITE" id="PS00041">
    <property type="entry name" value="HTH_ARAC_FAMILY_1"/>
    <property type="match status" value="1"/>
</dbReference>
<dbReference type="Pfam" id="PF12833">
    <property type="entry name" value="HTH_18"/>
    <property type="match status" value="1"/>
</dbReference>
<name>D8JQK3_HYPDA</name>
<keyword evidence="1" id="KW-0805">Transcription regulation</keyword>
<dbReference type="PROSITE" id="PS01124">
    <property type="entry name" value="HTH_ARAC_FAMILY_2"/>
    <property type="match status" value="1"/>
</dbReference>
<dbReference type="OrthoDB" id="8004517at2"/>
<evidence type="ECO:0000256" key="2">
    <source>
        <dbReference type="ARBA" id="ARBA00023125"/>
    </source>
</evidence>
<dbReference type="Proteomes" id="UP000002033">
    <property type="component" value="Chromosome"/>
</dbReference>
<dbReference type="EMBL" id="CP002083">
    <property type="protein sequence ID" value="ADJ23957.1"/>
    <property type="molecule type" value="Genomic_DNA"/>
</dbReference>
<keyword evidence="6" id="KW-1185">Reference proteome</keyword>
<dbReference type="PANTHER" id="PTHR43280:SF31">
    <property type="entry name" value="TRANSCRIPTIONAL REGULATORY PROTEIN"/>
    <property type="match status" value="1"/>
</dbReference>
<evidence type="ECO:0000313" key="6">
    <source>
        <dbReference type="Proteomes" id="UP000002033"/>
    </source>
</evidence>
<dbReference type="Pfam" id="PF14525">
    <property type="entry name" value="AraC_binding_2"/>
    <property type="match status" value="1"/>
</dbReference>
<dbReference type="GO" id="GO:0043565">
    <property type="term" value="F:sequence-specific DNA binding"/>
    <property type="evidence" value="ECO:0007669"/>
    <property type="project" value="InterPro"/>
</dbReference>
<accession>D8JQK3</accession>
<reference evidence="6" key="1">
    <citation type="journal article" date="2011" name="J. Bacteriol.">
        <title>Genome sequences of eight morphologically diverse alphaproteobacteria.</title>
        <authorList>
            <consortium name="US DOE Joint Genome Institute"/>
            <person name="Brown P.J."/>
            <person name="Kysela D.T."/>
            <person name="Buechlein A."/>
            <person name="Hemmerich C."/>
            <person name="Brun Y.V."/>
        </authorList>
    </citation>
    <scope>NUCLEOTIDE SEQUENCE [LARGE SCALE GENOMIC DNA]</scope>
    <source>
        <strain evidence="6">ATCC 51888 / DSM 1869 / NCIB 11706 / TK 0415</strain>
    </source>
</reference>
<dbReference type="AlphaFoldDB" id="D8JQK3"/>
<gene>
    <name evidence="5" type="ordered locus">Hden_2158</name>
</gene>
<dbReference type="InterPro" id="IPR018062">
    <property type="entry name" value="HTH_AraC-typ_CS"/>
</dbReference>
<dbReference type="STRING" id="582899.Hden_2158"/>
<dbReference type="eggNOG" id="COG2207">
    <property type="taxonomic scope" value="Bacteria"/>
</dbReference>
<dbReference type="PANTHER" id="PTHR43280">
    <property type="entry name" value="ARAC-FAMILY TRANSCRIPTIONAL REGULATOR"/>
    <property type="match status" value="1"/>
</dbReference>
<dbReference type="SMART" id="SM00342">
    <property type="entry name" value="HTH_ARAC"/>
    <property type="match status" value="1"/>
</dbReference>
<dbReference type="GO" id="GO:0003700">
    <property type="term" value="F:DNA-binding transcription factor activity"/>
    <property type="evidence" value="ECO:0007669"/>
    <property type="project" value="InterPro"/>
</dbReference>
<keyword evidence="3" id="KW-0804">Transcription</keyword>
<protein>
    <submittedName>
        <fullName evidence="5">Transcriptional regulator, AraC family</fullName>
    </submittedName>
</protein>
<organism evidence="5 6">
    <name type="scientific">Hyphomicrobium denitrificans (strain ATCC 51888 / DSM 1869 / NCIMB 11706 / TK 0415)</name>
    <dbReference type="NCBI Taxonomy" id="582899"/>
    <lineage>
        <taxon>Bacteria</taxon>
        <taxon>Pseudomonadati</taxon>
        <taxon>Pseudomonadota</taxon>
        <taxon>Alphaproteobacteria</taxon>
        <taxon>Hyphomicrobiales</taxon>
        <taxon>Hyphomicrobiaceae</taxon>
        <taxon>Hyphomicrobium</taxon>
    </lineage>
</organism>
<dbReference type="InterPro" id="IPR018060">
    <property type="entry name" value="HTH_AraC"/>
</dbReference>
<evidence type="ECO:0000313" key="5">
    <source>
        <dbReference type="EMBL" id="ADJ23957.1"/>
    </source>
</evidence>
<dbReference type="InterPro" id="IPR020449">
    <property type="entry name" value="Tscrpt_reg_AraC-type_HTH"/>
</dbReference>
<dbReference type="KEGG" id="hdn:Hden_2158"/>
<proteinExistence type="predicted"/>
<sequence>MTSNVDAAFRQQGGHIHVWDSQYGAKAEAFSLFRETICTAFMPWTPEFYGRDFVGRVESIDLANGAIGRVRMSPIVAVKTKSNISHSPIDCIHGNLIISGELKVDQGGTTNIAKRGDLILYESFSPVTLTERPDAPCDNLAFIIPTSSFAHSQDIDHKFSNILVPSEKLSGPLAGCLTMLAQSLCTAPIEEIAALFQACVALLPVAIGAPDCVQHPSVPKNYLLSRILDYIGQNLSDPELSPPRVADQFGISVRYLHKLFVQFGTTFSAHVTAERLKRIKWDLEVSSGRRPSISALAYRWGFNDLSTFHRAFKKQFGCTPSNSHARDLAGECGIGLPNTALAQKRG</sequence>
<dbReference type="SUPFAM" id="SSF46689">
    <property type="entry name" value="Homeodomain-like"/>
    <property type="match status" value="1"/>
</dbReference>
<dbReference type="HOGENOM" id="CLU_049704_4_1_5"/>
<keyword evidence="2" id="KW-0238">DNA-binding</keyword>